<proteinExistence type="predicted"/>
<organism evidence="1 2">
    <name type="scientific">[Clostridium] leptum DSM 753</name>
    <dbReference type="NCBI Taxonomy" id="428125"/>
    <lineage>
        <taxon>Bacteria</taxon>
        <taxon>Bacillati</taxon>
        <taxon>Bacillota</taxon>
        <taxon>Clostridia</taxon>
        <taxon>Eubacteriales</taxon>
        <taxon>Oscillospiraceae</taxon>
        <taxon>Oscillospiraceae incertae sedis</taxon>
    </lineage>
</organism>
<name>A7VR95_9FIRM</name>
<comment type="caution">
    <text evidence="1">The sequence shown here is derived from an EMBL/GenBank/DDBJ whole genome shotgun (WGS) entry which is preliminary data.</text>
</comment>
<dbReference type="AlphaFoldDB" id="A7VR95"/>
<evidence type="ECO:0000313" key="2">
    <source>
        <dbReference type="Proteomes" id="UP000003490"/>
    </source>
</evidence>
<reference evidence="1 2" key="2">
    <citation type="submission" date="2007-08" db="EMBL/GenBank/DDBJ databases">
        <authorList>
            <person name="Fulton L."/>
            <person name="Clifton S."/>
            <person name="Fulton B."/>
            <person name="Xu J."/>
            <person name="Minx P."/>
            <person name="Pepin K.H."/>
            <person name="Johnson M."/>
            <person name="Thiruvilangam P."/>
            <person name="Bhonagiri V."/>
            <person name="Nash W.E."/>
            <person name="Wang C."/>
            <person name="Mardis E.R."/>
            <person name="Wilson R.K."/>
        </authorList>
    </citation>
    <scope>NUCLEOTIDE SEQUENCE [LARGE SCALE GENOMIC DNA]</scope>
    <source>
        <strain evidence="1 2">DSM 753</strain>
    </source>
</reference>
<sequence length="35" mass="4099">MFSKIGVSTKKSPSFVKEGDKIRHFYFLRDYFPAA</sequence>
<accession>A7VR95</accession>
<evidence type="ECO:0000313" key="1">
    <source>
        <dbReference type="EMBL" id="EDO62216.1"/>
    </source>
</evidence>
<dbReference type="HOGENOM" id="CLU_3364250_0_0_9"/>
<reference evidence="1 2" key="1">
    <citation type="submission" date="2007-08" db="EMBL/GenBank/DDBJ databases">
        <title>Draft genome sequence of Clostridium leptum (DSM 753).</title>
        <authorList>
            <person name="Sudarsanam P."/>
            <person name="Ley R."/>
            <person name="Guruge J."/>
            <person name="Turnbaugh P.J."/>
            <person name="Mahowald M."/>
            <person name="Liep D."/>
            <person name="Gordon J."/>
        </authorList>
    </citation>
    <scope>NUCLEOTIDE SEQUENCE [LARGE SCALE GENOMIC DNA]</scope>
    <source>
        <strain evidence="1 2">DSM 753</strain>
    </source>
</reference>
<dbReference type="EMBL" id="ABCB02000016">
    <property type="protein sequence ID" value="EDO62216.1"/>
    <property type="molecule type" value="Genomic_DNA"/>
</dbReference>
<protein>
    <submittedName>
        <fullName evidence="1">Uncharacterized protein</fullName>
    </submittedName>
</protein>
<gene>
    <name evidence="1" type="ORF">CLOLEP_01077</name>
</gene>
<dbReference type="Proteomes" id="UP000003490">
    <property type="component" value="Unassembled WGS sequence"/>
</dbReference>